<organism evidence="2 3">
    <name type="scientific">Elysia crispata</name>
    <name type="common">lettuce slug</name>
    <dbReference type="NCBI Taxonomy" id="231223"/>
    <lineage>
        <taxon>Eukaryota</taxon>
        <taxon>Metazoa</taxon>
        <taxon>Spiralia</taxon>
        <taxon>Lophotrochozoa</taxon>
        <taxon>Mollusca</taxon>
        <taxon>Gastropoda</taxon>
        <taxon>Heterobranchia</taxon>
        <taxon>Euthyneura</taxon>
        <taxon>Panpulmonata</taxon>
        <taxon>Sacoglossa</taxon>
        <taxon>Placobranchoidea</taxon>
        <taxon>Plakobranchidae</taxon>
        <taxon>Elysia</taxon>
    </lineage>
</organism>
<dbReference type="EMBL" id="JAWDGP010007362">
    <property type="protein sequence ID" value="KAK3723408.1"/>
    <property type="molecule type" value="Genomic_DNA"/>
</dbReference>
<feature type="region of interest" description="Disordered" evidence="1">
    <location>
        <begin position="242"/>
        <end position="268"/>
    </location>
</feature>
<gene>
    <name evidence="2" type="ORF">RRG08_044313</name>
</gene>
<evidence type="ECO:0000313" key="2">
    <source>
        <dbReference type="EMBL" id="KAK3723408.1"/>
    </source>
</evidence>
<name>A0AAE0XXT9_9GAST</name>
<evidence type="ECO:0000256" key="1">
    <source>
        <dbReference type="SAM" id="MobiDB-lite"/>
    </source>
</evidence>
<dbReference type="Proteomes" id="UP001283361">
    <property type="component" value="Unassembled WGS sequence"/>
</dbReference>
<evidence type="ECO:0000313" key="3">
    <source>
        <dbReference type="Proteomes" id="UP001283361"/>
    </source>
</evidence>
<accession>A0AAE0XXT9</accession>
<reference evidence="2" key="1">
    <citation type="journal article" date="2023" name="G3 (Bethesda)">
        <title>A reference genome for the long-term kleptoplast-retaining sea slug Elysia crispata morphotype clarki.</title>
        <authorList>
            <person name="Eastman K.E."/>
            <person name="Pendleton A.L."/>
            <person name="Shaikh M.A."/>
            <person name="Suttiyut T."/>
            <person name="Ogas R."/>
            <person name="Tomko P."/>
            <person name="Gavelis G."/>
            <person name="Widhalm J.R."/>
            <person name="Wisecaver J.H."/>
        </authorList>
    </citation>
    <scope>NUCLEOTIDE SEQUENCE</scope>
    <source>
        <strain evidence="2">ECLA1</strain>
    </source>
</reference>
<comment type="caution">
    <text evidence="2">The sequence shown here is derived from an EMBL/GenBank/DDBJ whole genome shotgun (WGS) entry which is preliminary data.</text>
</comment>
<sequence>MQLFTCIPNRKQTDRMKYHVVLALAVTETPVKPWVRIGMGVVSHLVPSAAASQLVSLENWTEVSNPGVLSTRRGRKLASVGTVDAEAWDVISSGVNSQDTPCAGNTSHQIKKGSSAEVQPQALRKLVKHEAGQDATLSLTSTTDTPVLHALNHRENRADTKKKIGRLWRPCHQFHSLFILGQCKTIRQTCAQITELSSWGGVEHSCKCWKMYTADNVVAEDEVVKSVFPRLSGLHRDGVPEGGGFETRAVGRPPVRRHPEHPEQRVAAVPRSAFGPRLRAVDVCLISGRLPLSFHPYQAGGINQGLLLTTLASPWPFDKGITCPCCRPDGRCVTSGVRGASSVRPPTETKQFLGDDSVASWSKARHSALITGGLGFEFYGERQKCLAGSYQRLVLVMSTLSWRQDGGDRPRARDGTRDIYFRHCS</sequence>
<protein>
    <submittedName>
        <fullName evidence="2">Uncharacterized protein</fullName>
    </submittedName>
</protein>
<proteinExistence type="predicted"/>
<keyword evidence="3" id="KW-1185">Reference proteome</keyword>
<dbReference type="AlphaFoldDB" id="A0AAE0XXT9"/>